<keyword evidence="2 4" id="KW-0238">DNA-binding</keyword>
<dbReference type="Pfam" id="PF00440">
    <property type="entry name" value="TetR_N"/>
    <property type="match status" value="1"/>
</dbReference>
<dbReference type="InterPro" id="IPR001647">
    <property type="entry name" value="HTH_TetR"/>
</dbReference>
<dbReference type="InterPro" id="IPR050109">
    <property type="entry name" value="HTH-type_TetR-like_transc_reg"/>
</dbReference>
<evidence type="ECO:0000256" key="2">
    <source>
        <dbReference type="ARBA" id="ARBA00023125"/>
    </source>
</evidence>
<evidence type="ECO:0000313" key="8">
    <source>
        <dbReference type="Proteomes" id="UP000035720"/>
    </source>
</evidence>
<proteinExistence type="predicted"/>
<organism evidence="7 8">
    <name type="scientific">Nostocoides jenkinsii Ben 74</name>
    <dbReference type="NCBI Taxonomy" id="1193518"/>
    <lineage>
        <taxon>Bacteria</taxon>
        <taxon>Bacillati</taxon>
        <taxon>Actinomycetota</taxon>
        <taxon>Actinomycetes</taxon>
        <taxon>Micrococcales</taxon>
        <taxon>Intrasporangiaceae</taxon>
        <taxon>Nostocoides</taxon>
    </lineage>
</organism>
<dbReference type="GO" id="GO:0000976">
    <property type="term" value="F:transcription cis-regulatory region binding"/>
    <property type="evidence" value="ECO:0007669"/>
    <property type="project" value="TreeGrafter"/>
</dbReference>
<evidence type="ECO:0000256" key="1">
    <source>
        <dbReference type="ARBA" id="ARBA00023015"/>
    </source>
</evidence>
<protein>
    <submittedName>
        <fullName evidence="7">Transcriptional regulator, TetR family</fullName>
    </submittedName>
</protein>
<dbReference type="AlphaFoldDB" id="A0A077MAJ9"/>
<dbReference type="PANTHER" id="PTHR30055:SF234">
    <property type="entry name" value="HTH-TYPE TRANSCRIPTIONAL REGULATOR BETI"/>
    <property type="match status" value="1"/>
</dbReference>
<evidence type="ECO:0000256" key="5">
    <source>
        <dbReference type="SAM" id="MobiDB-lite"/>
    </source>
</evidence>
<dbReference type="PANTHER" id="PTHR30055">
    <property type="entry name" value="HTH-TYPE TRANSCRIPTIONAL REGULATOR RUTR"/>
    <property type="match status" value="1"/>
</dbReference>
<dbReference type="OrthoDB" id="3869819at2"/>
<evidence type="ECO:0000313" key="7">
    <source>
        <dbReference type="EMBL" id="CCI51812.1"/>
    </source>
</evidence>
<dbReference type="GO" id="GO:0003700">
    <property type="term" value="F:DNA-binding transcription factor activity"/>
    <property type="evidence" value="ECO:0007669"/>
    <property type="project" value="TreeGrafter"/>
</dbReference>
<dbReference type="EMBL" id="CAJC01000030">
    <property type="protein sequence ID" value="CCI51812.1"/>
    <property type="molecule type" value="Genomic_DNA"/>
</dbReference>
<keyword evidence="8" id="KW-1185">Reference proteome</keyword>
<dbReference type="SUPFAM" id="SSF48498">
    <property type="entry name" value="Tetracyclin repressor-like, C-terminal domain"/>
    <property type="match status" value="1"/>
</dbReference>
<evidence type="ECO:0000256" key="3">
    <source>
        <dbReference type="ARBA" id="ARBA00023163"/>
    </source>
</evidence>
<evidence type="ECO:0000256" key="4">
    <source>
        <dbReference type="PROSITE-ProRule" id="PRU00335"/>
    </source>
</evidence>
<keyword evidence="1" id="KW-0805">Transcription regulation</keyword>
<dbReference type="PROSITE" id="PS50977">
    <property type="entry name" value="HTH_TETR_2"/>
    <property type="match status" value="1"/>
</dbReference>
<dbReference type="STRING" id="1193518.BN13_1250003"/>
<dbReference type="InterPro" id="IPR036271">
    <property type="entry name" value="Tet_transcr_reg_TetR-rel_C_sf"/>
</dbReference>
<dbReference type="RefSeq" id="WP_010850108.1">
    <property type="nucleotide sequence ID" value="NZ_HF571038.1"/>
</dbReference>
<keyword evidence="3" id="KW-0804">Transcription</keyword>
<feature type="DNA-binding region" description="H-T-H motif" evidence="4">
    <location>
        <begin position="43"/>
        <end position="62"/>
    </location>
</feature>
<dbReference type="Gene3D" id="1.10.357.10">
    <property type="entry name" value="Tetracycline Repressor, domain 2"/>
    <property type="match status" value="1"/>
</dbReference>
<feature type="domain" description="HTH tetR-type" evidence="6">
    <location>
        <begin position="22"/>
        <end position="80"/>
    </location>
</feature>
<gene>
    <name evidence="7" type="ORF">BN13_1250003</name>
</gene>
<evidence type="ECO:0000259" key="6">
    <source>
        <dbReference type="PROSITE" id="PS50977"/>
    </source>
</evidence>
<sequence>MTSPRGTAPPSTRRRAERADAQENRLRILDAARRLLSREPSATMEDIAHEAGVGRMTLYGHYRTRAILLTAALEQALVDGEKQLSGIDLGGAPREVLTRLLTSSWALVAESASLLTAADGVVPADQLKAMHAEPALRITALLRRGQAEGAFRRDLSDQWLGSAIHFILHGAATEVRNGNLSQDEAARVVVGTIDAMVRP</sequence>
<dbReference type="SUPFAM" id="SSF46689">
    <property type="entry name" value="Homeodomain-like"/>
    <property type="match status" value="1"/>
</dbReference>
<comment type="caution">
    <text evidence="7">The sequence shown here is derived from an EMBL/GenBank/DDBJ whole genome shotgun (WGS) entry which is preliminary data.</text>
</comment>
<dbReference type="InterPro" id="IPR009057">
    <property type="entry name" value="Homeodomain-like_sf"/>
</dbReference>
<reference evidence="7 8" key="1">
    <citation type="journal article" date="2013" name="ISME J.">
        <title>A metabolic model for members of the genus Tetrasphaera involved in enhanced biological phosphorus removal.</title>
        <authorList>
            <person name="Kristiansen R."/>
            <person name="Nguyen H.T.T."/>
            <person name="Saunders A.M."/>
            <person name="Nielsen J.L."/>
            <person name="Wimmer R."/>
            <person name="Le V.Q."/>
            <person name="McIlroy S.J."/>
            <person name="Petrovski S."/>
            <person name="Seviour R.J."/>
            <person name="Calteau A."/>
            <person name="Nielsen K.L."/>
            <person name="Nielsen P.H."/>
        </authorList>
    </citation>
    <scope>NUCLEOTIDE SEQUENCE [LARGE SCALE GENOMIC DNA]</scope>
    <source>
        <strain evidence="7 8">Ben 74</strain>
    </source>
</reference>
<feature type="region of interest" description="Disordered" evidence="5">
    <location>
        <begin position="1"/>
        <end position="21"/>
    </location>
</feature>
<dbReference type="Proteomes" id="UP000035720">
    <property type="component" value="Unassembled WGS sequence"/>
</dbReference>
<accession>A0A077MAJ9</accession>
<name>A0A077MAJ9_9MICO</name>